<dbReference type="Pfam" id="PF01575">
    <property type="entry name" value="MaoC_dehydratas"/>
    <property type="match status" value="1"/>
</dbReference>
<evidence type="ECO:0000313" key="4">
    <source>
        <dbReference type="EMBL" id="UON90736.1"/>
    </source>
</evidence>
<dbReference type="EMBL" id="JAJFZT010000001">
    <property type="protein sequence ID" value="MCC3271493.1"/>
    <property type="molecule type" value="Genomic_DNA"/>
</dbReference>
<gene>
    <name evidence="3" type="ORF">LJ755_01945</name>
    <name evidence="4" type="ORF">MUK71_08740</name>
</gene>
<name>A0A9X1M4X0_9MICC</name>
<dbReference type="SUPFAM" id="SSF54637">
    <property type="entry name" value="Thioesterase/thiol ester dehydrase-isomerase"/>
    <property type="match status" value="2"/>
</dbReference>
<dbReference type="PANTHER" id="PTHR43841">
    <property type="entry name" value="3-HYDROXYACYL-THIOESTER DEHYDRATASE HTDX-RELATED"/>
    <property type="match status" value="1"/>
</dbReference>
<keyword evidence="5" id="KW-1185">Reference proteome</keyword>
<dbReference type="InterPro" id="IPR003965">
    <property type="entry name" value="Fatty_acid_synthase"/>
</dbReference>
<evidence type="ECO:0000313" key="6">
    <source>
        <dbReference type="Proteomes" id="UP001155145"/>
    </source>
</evidence>
<dbReference type="Proteomes" id="UP001155145">
    <property type="component" value="Unassembled WGS sequence"/>
</dbReference>
<evidence type="ECO:0000313" key="3">
    <source>
        <dbReference type="EMBL" id="MCC3271493.1"/>
    </source>
</evidence>
<accession>A0A9X1M4X0</accession>
<protein>
    <recommendedName>
        <fullName evidence="2">MaoC-like domain-containing protein</fullName>
    </recommendedName>
</protein>
<dbReference type="InterPro" id="IPR029069">
    <property type="entry name" value="HotDog_dom_sf"/>
</dbReference>
<dbReference type="GO" id="GO:0004312">
    <property type="term" value="F:fatty acid synthase activity"/>
    <property type="evidence" value="ECO:0007669"/>
    <property type="project" value="InterPro"/>
</dbReference>
<dbReference type="EMBL" id="CP094984">
    <property type="protein sequence ID" value="UON90736.1"/>
    <property type="molecule type" value="Genomic_DNA"/>
</dbReference>
<reference evidence="3" key="1">
    <citation type="submission" date="2021-10" db="EMBL/GenBank/DDBJ databases">
        <title>Novel species in genus Arthrobacter.</title>
        <authorList>
            <person name="Liu Y."/>
        </authorList>
    </citation>
    <scope>NUCLEOTIDE SEQUENCE</scope>
    <source>
        <strain evidence="5">zg-Y462</strain>
        <strain evidence="3">Zg-Y462</strain>
    </source>
</reference>
<feature type="domain" description="MaoC-like" evidence="2">
    <location>
        <begin position="176"/>
        <end position="271"/>
    </location>
</feature>
<dbReference type="GO" id="GO:0006633">
    <property type="term" value="P:fatty acid biosynthetic process"/>
    <property type="evidence" value="ECO:0007669"/>
    <property type="project" value="InterPro"/>
</dbReference>
<sequence>MSTTQLTEIPALGKLYAGAVGSAAKSRLSPAKGTGLLPADRHEVRGAVVDLAKLTDFQRLVLHSATDYLPTGYVHTFAFPVAMSLMAREDFPLPLLGMVHLRNVVQHFRPIHYTEPLTVTAWAENLDGHRAGTQVELVAEVTSDAGEVLWRGRSTYLAKGVFLPKIDRPAAAGPRPEFIPPLPTASWRLGADAGRNYARVSGDFNPIHLSRLSAKALGMKRSLAHGMYLASRVVADAVQTHEGPFEWSIDFESPVLLPATVAVAITDEEQDAGWSGSSFTGWNPRSQRRHFSGIVAPLVSGDAPAGGFAAGTRA</sequence>
<evidence type="ECO:0000256" key="1">
    <source>
        <dbReference type="ARBA" id="ARBA00005254"/>
    </source>
</evidence>
<organism evidence="3 6">
    <name type="scientific">Arthrobacter zhangbolii</name>
    <dbReference type="NCBI Taxonomy" id="2886936"/>
    <lineage>
        <taxon>Bacteria</taxon>
        <taxon>Bacillati</taxon>
        <taxon>Actinomycetota</taxon>
        <taxon>Actinomycetes</taxon>
        <taxon>Micrococcales</taxon>
        <taxon>Micrococcaceae</taxon>
        <taxon>Arthrobacter</taxon>
    </lineage>
</organism>
<dbReference type="PANTHER" id="PTHR43841:SF3">
    <property type="entry name" value="(3R)-HYDROXYACYL-ACP DEHYDRATASE SUBUNIT HADB"/>
    <property type="match status" value="1"/>
</dbReference>
<dbReference type="InterPro" id="IPR002539">
    <property type="entry name" value="MaoC-like_dom"/>
</dbReference>
<dbReference type="Proteomes" id="UP000829758">
    <property type="component" value="Chromosome"/>
</dbReference>
<proteinExistence type="inferred from homology"/>
<dbReference type="AlphaFoldDB" id="A0A9X1M4X0"/>
<comment type="similarity">
    <text evidence="1">Belongs to the enoyl-CoA hydratase/isomerase family.</text>
</comment>
<dbReference type="Gene3D" id="3.10.129.10">
    <property type="entry name" value="Hotdog Thioesterase"/>
    <property type="match status" value="1"/>
</dbReference>
<dbReference type="PRINTS" id="PR01483">
    <property type="entry name" value="FASYNTHASE"/>
</dbReference>
<evidence type="ECO:0000313" key="5">
    <source>
        <dbReference type="Proteomes" id="UP000829758"/>
    </source>
</evidence>
<evidence type="ECO:0000259" key="2">
    <source>
        <dbReference type="Pfam" id="PF01575"/>
    </source>
</evidence>
<dbReference type="RefSeq" id="WP_227927803.1">
    <property type="nucleotide sequence ID" value="NZ_CP094984.1"/>
</dbReference>
<dbReference type="GO" id="GO:0005835">
    <property type="term" value="C:fatty acid synthase complex"/>
    <property type="evidence" value="ECO:0007669"/>
    <property type="project" value="InterPro"/>
</dbReference>